<gene>
    <name evidence="2" type="ORF">GGD89_002192</name>
</gene>
<sequence>MTADGGPREPGGIAAVVQALDAALEDEAGEPRPLGDPRAKDTIRHWDRLAEGVDDDALDSVLGEAVSRLAADPPGRARLLAAGLIPEIRVQTALIAGYVRLFRRMRQIARDGGLDDAALMAETRADLRRLNTRLADALTVIHQQRRERLALEAILERRERRLARANVATANARDDLRAAQAALAEVESERDLARRAAADLTAERDDLRRDLTRARAGVEDLKARYLEKFALSLHDLNRARETLYNDPGSTLPANKASVAQGYYMILEDMDAAAEAQKLMASILKEGM</sequence>
<organism evidence="2 3">
    <name type="scientific">Roseospira visakhapatnamensis</name>
    <dbReference type="NCBI Taxonomy" id="390880"/>
    <lineage>
        <taxon>Bacteria</taxon>
        <taxon>Pseudomonadati</taxon>
        <taxon>Pseudomonadota</taxon>
        <taxon>Alphaproteobacteria</taxon>
        <taxon>Rhodospirillales</taxon>
        <taxon>Rhodospirillaceae</taxon>
        <taxon>Roseospira</taxon>
    </lineage>
</organism>
<dbReference type="RefSeq" id="WP_184045101.1">
    <property type="nucleotide sequence ID" value="NZ_JACIGK010000014.1"/>
</dbReference>
<feature type="coiled-coil region" evidence="1">
    <location>
        <begin position="127"/>
        <end position="224"/>
    </location>
</feature>
<evidence type="ECO:0000313" key="3">
    <source>
        <dbReference type="Proteomes" id="UP000554286"/>
    </source>
</evidence>
<dbReference type="AlphaFoldDB" id="A0A7W6RDK2"/>
<reference evidence="2 3" key="1">
    <citation type="submission" date="2020-08" db="EMBL/GenBank/DDBJ databases">
        <title>Genome sequencing of Purple Non-Sulfur Bacteria from various extreme environments.</title>
        <authorList>
            <person name="Mayer M."/>
        </authorList>
    </citation>
    <scope>NUCLEOTIDE SEQUENCE [LARGE SCALE GENOMIC DNA]</scope>
    <source>
        <strain evidence="2 3">JA131</strain>
    </source>
</reference>
<dbReference type="EMBL" id="JACIGK010000014">
    <property type="protein sequence ID" value="MBB4266560.1"/>
    <property type="molecule type" value="Genomic_DNA"/>
</dbReference>
<proteinExistence type="predicted"/>
<evidence type="ECO:0000313" key="2">
    <source>
        <dbReference type="EMBL" id="MBB4266560.1"/>
    </source>
</evidence>
<protein>
    <submittedName>
        <fullName evidence="2">Skp family chaperone for outer membrane proteins</fullName>
    </submittedName>
</protein>
<keyword evidence="3" id="KW-1185">Reference proteome</keyword>
<evidence type="ECO:0000256" key="1">
    <source>
        <dbReference type="SAM" id="Coils"/>
    </source>
</evidence>
<accession>A0A7W6RDK2</accession>
<comment type="caution">
    <text evidence="2">The sequence shown here is derived from an EMBL/GenBank/DDBJ whole genome shotgun (WGS) entry which is preliminary data.</text>
</comment>
<keyword evidence="1" id="KW-0175">Coiled coil</keyword>
<name>A0A7W6RDK2_9PROT</name>
<dbReference type="Proteomes" id="UP000554286">
    <property type="component" value="Unassembled WGS sequence"/>
</dbReference>